<evidence type="ECO:0000256" key="7">
    <source>
        <dbReference type="ARBA" id="ARBA00019373"/>
    </source>
</evidence>
<evidence type="ECO:0000256" key="1">
    <source>
        <dbReference type="ARBA" id="ARBA00001698"/>
    </source>
</evidence>
<evidence type="ECO:0000313" key="21">
    <source>
        <dbReference type="Proteomes" id="UP000320585"/>
    </source>
</evidence>
<feature type="transmembrane region" description="Helical" evidence="19">
    <location>
        <begin position="251"/>
        <end position="269"/>
    </location>
</feature>
<sequence length="270" mass="29264">MKVRVITAVIGIIAVLLLVWLGGVLFSGAVLAVALLAVHEYNKMLKNINVHVVVPLIAAAQLVLIGAASFGSLKVFLGMIPLCLVLLLCPILKLNQDKMTSLIYTVFGSFYFGIGFGALILLRRNADLITQSSLWMEPGIFLVMFALVDTWASDSFAYLVGRRFGRHKMAPHISPNKTVEGLLGGVAGCIILGTIVAWAFGYNVFYGFIMSLMASVMAPIGDLFESYMKRACDVKDSGQILPGHGGMMDRFDSILFVAPVFVSTLILFAH</sequence>
<dbReference type="PANTHER" id="PTHR46382:SF1">
    <property type="entry name" value="PHOSPHATIDATE CYTIDYLYLTRANSFERASE"/>
    <property type="match status" value="1"/>
</dbReference>
<name>A0A8D4UUD0_9FIRM</name>
<dbReference type="AlphaFoldDB" id="A0A8D4UUD0"/>
<evidence type="ECO:0000256" key="12">
    <source>
        <dbReference type="ARBA" id="ARBA00022695"/>
    </source>
</evidence>
<feature type="transmembrane region" description="Helical" evidence="19">
    <location>
        <begin position="101"/>
        <end position="120"/>
    </location>
</feature>
<comment type="catalytic activity">
    <reaction evidence="1 18">
        <text>a 1,2-diacyl-sn-glycero-3-phosphate + CTP + H(+) = a CDP-1,2-diacyl-sn-glycerol + diphosphate</text>
        <dbReference type="Rhea" id="RHEA:16229"/>
        <dbReference type="ChEBI" id="CHEBI:15378"/>
        <dbReference type="ChEBI" id="CHEBI:33019"/>
        <dbReference type="ChEBI" id="CHEBI:37563"/>
        <dbReference type="ChEBI" id="CHEBI:58332"/>
        <dbReference type="ChEBI" id="CHEBI:58608"/>
        <dbReference type="EC" id="2.7.7.41"/>
    </reaction>
</comment>
<organism evidence="20 21">
    <name type="scientific">Dialister hominis</name>
    <dbReference type="NCBI Taxonomy" id="2582419"/>
    <lineage>
        <taxon>Bacteria</taxon>
        <taxon>Bacillati</taxon>
        <taxon>Bacillota</taxon>
        <taxon>Negativicutes</taxon>
        <taxon>Veillonellales</taxon>
        <taxon>Veillonellaceae</taxon>
        <taxon>Dialister</taxon>
    </lineage>
</organism>
<feature type="transmembrane region" description="Helical" evidence="19">
    <location>
        <begin position="76"/>
        <end position="94"/>
    </location>
</feature>
<keyword evidence="13 19" id="KW-1133">Transmembrane helix</keyword>
<protein>
    <recommendedName>
        <fullName evidence="7 18">Phosphatidate cytidylyltransferase</fullName>
        <ecNumber evidence="6 18">2.7.7.41</ecNumber>
    </recommendedName>
</protein>
<dbReference type="Pfam" id="PF01148">
    <property type="entry name" value="CTP_transf_1"/>
    <property type="match status" value="1"/>
</dbReference>
<dbReference type="EC" id="2.7.7.41" evidence="6 18"/>
<dbReference type="PANTHER" id="PTHR46382">
    <property type="entry name" value="PHOSPHATIDATE CYTIDYLYLTRANSFERASE"/>
    <property type="match status" value="1"/>
</dbReference>
<evidence type="ECO:0000256" key="17">
    <source>
        <dbReference type="ARBA" id="ARBA00023264"/>
    </source>
</evidence>
<reference evidence="21" key="1">
    <citation type="submission" date="2019-05" db="EMBL/GenBank/DDBJ databases">
        <title>Complete genome sequencing of Dialister sp. strain 5BBH33.</title>
        <authorList>
            <person name="Sakamoto M."/>
            <person name="Murakami T."/>
            <person name="Mori H."/>
        </authorList>
    </citation>
    <scope>NUCLEOTIDE SEQUENCE [LARGE SCALE GENOMIC DNA]</scope>
    <source>
        <strain evidence="21">5BBH33</strain>
    </source>
</reference>
<accession>A0A8D4UUD0</accession>
<evidence type="ECO:0000256" key="13">
    <source>
        <dbReference type="ARBA" id="ARBA00022989"/>
    </source>
</evidence>
<keyword evidence="21" id="KW-1185">Reference proteome</keyword>
<evidence type="ECO:0000256" key="18">
    <source>
        <dbReference type="RuleBase" id="RU003938"/>
    </source>
</evidence>
<dbReference type="PROSITE" id="PS01315">
    <property type="entry name" value="CDS"/>
    <property type="match status" value="1"/>
</dbReference>
<dbReference type="GO" id="GO:0016024">
    <property type="term" value="P:CDP-diacylglycerol biosynthetic process"/>
    <property type="evidence" value="ECO:0007669"/>
    <property type="project" value="UniProtKB-UniPathway"/>
</dbReference>
<dbReference type="EMBL" id="AP019697">
    <property type="protein sequence ID" value="BBK25125.1"/>
    <property type="molecule type" value="Genomic_DNA"/>
</dbReference>
<evidence type="ECO:0000256" key="19">
    <source>
        <dbReference type="SAM" id="Phobius"/>
    </source>
</evidence>
<evidence type="ECO:0000256" key="16">
    <source>
        <dbReference type="ARBA" id="ARBA00023209"/>
    </source>
</evidence>
<comment type="pathway">
    <text evidence="3 18">Phospholipid metabolism; CDP-diacylglycerol biosynthesis; CDP-diacylglycerol from sn-glycerol 3-phosphate: step 3/3.</text>
</comment>
<evidence type="ECO:0000256" key="4">
    <source>
        <dbReference type="ARBA" id="ARBA00005189"/>
    </source>
</evidence>
<evidence type="ECO:0000256" key="2">
    <source>
        <dbReference type="ARBA" id="ARBA00004651"/>
    </source>
</evidence>
<dbReference type="GeneID" id="92716275"/>
<keyword evidence="12 18" id="KW-0548">Nucleotidyltransferase</keyword>
<dbReference type="UniPathway" id="UPA00557">
    <property type="reaction ID" value="UER00614"/>
</dbReference>
<dbReference type="OrthoDB" id="9799199at2"/>
<comment type="similarity">
    <text evidence="5 18">Belongs to the CDS family.</text>
</comment>
<keyword evidence="11 18" id="KW-0812">Transmembrane</keyword>
<keyword evidence="10 18" id="KW-0808">Transferase</keyword>
<dbReference type="KEGG" id="dho:Dia5BBH33_10600"/>
<keyword evidence="16" id="KW-0594">Phospholipid biosynthesis</keyword>
<evidence type="ECO:0000256" key="5">
    <source>
        <dbReference type="ARBA" id="ARBA00010185"/>
    </source>
</evidence>
<feature type="transmembrane region" description="Helical" evidence="19">
    <location>
        <begin position="50"/>
        <end position="70"/>
    </location>
</feature>
<dbReference type="Proteomes" id="UP000320585">
    <property type="component" value="Chromosome"/>
</dbReference>
<keyword evidence="15 19" id="KW-0472">Membrane</keyword>
<evidence type="ECO:0000256" key="14">
    <source>
        <dbReference type="ARBA" id="ARBA00023098"/>
    </source>
</evidence>
<keyword evidence="8" id="KW-1003">Cell membrane</keyword>
<feature type="transmembrane region" description="Helical" evidence="19">
    <location>
        <begin position="6"/>
        <end position="38"/>
    </location>
</feature>
<dbReference type="GO" id="GO:0005886">
    <property type="term" value="C:plasma membrane"/>
    <property type="evidence" value="ECO:0007669"/>
    <property type="project" value="UniProtKB-SubCell"/>
</dbReference>
<keyword evidence="9" id="KW-0444">Lipid biosynthesis</keyword>
<comment type="subcellular location">
    <subcellularLocation>
        <location evidence="2">Cell membrane</location>
        <topology evidence="2">Multi-pass membrane protein</topology>
    </subcellularLocation>
</comment>
<feature type="transmembrane region" description="Helical" evidence="19">
    <location>
        <begin position="181"/>
        <end position="200"/>
    </location>
</feature>
<dbReference type="RefSeq" id="WP_143332533.1">
    <property type="nucleotide sequence ID" value="NZ_AP019697.1"/>
</dbReference>
<comment type="pathway">
    <text evidence="4">Lipid metabolism.</text>
</comment>
<evidence type="ECO:0000256" key="11">
    <source>
        <dbReference type="ARBA" id="ARBA00022692"/>
    </source>
</evidence>
<keyword evidence="17" id="KW-1208">Phospholipid metabolism</keyword>
<proteinExistence type="inferred from homology"/>
<dbReference type="GO" id="GO:0004605">
    <property type="term" value="F:phosphatidate cytidylyltransferase activity"/>
    <property type="evidence" value="ECO:0007669"/>
    <property type="project" value="UniProtKB-EC"/>
</dbReference>
<evidence type="ECO:0000256" key="3">
    <source>
        <dbReference type="ARBA" id="ARBA00005119"/>
    </source>
</evidence>
<evidence type="ECO:0000256" key="9">
    <source>
        <dbReference type="ARBA" id="ARBA00022516"/>
    </source>
</evidence>
<feature type="transmembrane region" description="Helical" evidence="19">
    <location>
        <begin position="140"/>
        <end position="160"/>
    </location>
</feature>
<dbReference type="InterPro" id="IPR000374">
    <property type="entry name" value="PC_trans"/>
</dbReference>
<gene>
    <name evidence="20" type="primary">cdsA</name>
    <name evidence="20" type="ORF">Dia5BBH33_10600</name>
</gene>
<evidence type="ECO:0000256" key="8">
    <source>
        <dbReference type="ARBA" id="ARBA00022475"/>
    </source>
</evidence>
<keyword evidence="14" id="KW-0443">Lipid metabolism</keyword>
<evidence type="ECO:0000256" key="6">
    <source>
        <dbReference type="ARBA" id="ARBA00012487"/>
    </source>
</evidence>
<evidence type="ECO:0000256" key="10">
    <source>
        <dbReference type="ARBA" id="ARBA00022679"/>
    </source>
</evidence>
<evidence type="ECO:0000256" key="15">
    <source>
        <dbReference type="ARBA" id="ARBA00023136"/>
    </source>
</evidence>
<evidence type="ECO:0000313" key="20">
    <source>
        <dbReference type="EMBL" id="BBK25125.1"/>
    </source>
</evidence>